<dbReference type="KEGG" id="cbr:CBG_20042"/>
<dbReference type="PANTHER" id="PTHR35846:SF3">
    <property type="entry name" value="RGS DOMAIN-CONTAINING PROTEIN"/>
    <property type="match status" value="1"/>
</dbReference>
<dbReference type="HOGENOM" id="CLU_1836892_0_0_1"/>
<dbReference type="RefSeq" id="XP_002633958.1">
    <property type="nucleotide sequence ID" value="XM_002633912.1"/>
</dbReference>
<gene>
    <name evidence="1" type="ORF">CBG20042</name>
    <name evidence="1" type="ORF">CBG_20042</name>
</gene>
<name>A8XWZ7_CAEBR</name>
<dbReference type="InParanoid" id="A8XWZ7"/>
<protein>
    <submittedName>
        <fullName evidence="1">Protein CBG20042</fullName>
    </submittedName>
</protein>
<sequence length="140" mass="15398">MTLKFLLASVFLFERRNQREESVIAFSGPQRGEHGEGIPGSWVLGPGSWVLGPGSWVLGPGSWVLGPGSWVLGPGSWVLGPGLDFTRSEILAKFTKYCEKKSIGLPLHDCPLRKFYKNLLPVPSNSEKFLRNSLKNSGEN</sequence>
<evidence type="ECO:0000313" key="1">
    <source>
        <dbReference type="EMBL" id="CAP37166.1"/>
    </source>
</evidence>
<dbReference type="Proteomes" id="UP000008549">
    <property type="component" value="Unassembled WGS sequence"/>
</dbReference>
<dbReference type="CTD" id="8575953"/>
<dbReference type="EMBL" id="HE601481">
    <property type="protein sequence ID" value="CAP37166.1"/>
    <property type="molecule type" value="Genomic_DNA"/>
</dbReference>
<evidence type="ECO:0000313" key="2">
    <source>
        <dbReference type="Proteomes" id="UP000008549"/>
    </source>
</evidence>
<reference evidence="1 2" key="1">
    <citation type="journal article" date="2003" name="PLoS Biol.">
        <title>The genome sequence of Caenorhabditis briggsae: a platform for comparative genomics.</title>
        <authorList>
            <person name="Stein L.D."/>
            <person name="Bao Z."/>
            <person name="Blasiar D."/>
            <person name="Blumenthal T."/>
            <person name="Brent M.R."/>
            <person name="Chen N."/>
            <person name="Chinwalla A."/>
            <person name="Clarke L."/>
            <person name="Clee C."/>
            <person name="Coghlan A."/>
            <person name="Coulson A."/>
            <person name="D'Eustachio P."/>
            <person name="Fitch D.H."/>
            <person name="Fulton L.A."/>
            <person name="Fulton R.E."/>
            <person name="Griffiths-Jones S."/>
            <person name="Harris T.W."/>
            <person name="Hillier L.W."/>
            <person name="Kamath R."/>
            <person name="Kuwabara P.E."/>
            <person name="Mardis E.R."/>
            <person name="Marra M.A."/>
            <person name="Miner T.L."/>
            <person name="Minx P."/>
            <person name="Mullikin J.C."/>
            <person name="Plumb R.W."/>
            <person name="Rogers J."/>
            <person name="Schein J.E."/>
            <person name="Sohrmann M."/>
            <person name="Spieth J."/>
            <person name="Stajich J.E."/>
            <person name="Wei C."/>
            <person name="Willey D."/>
            <person name="Wilson R.K."/>
            <person name="Durbin R."/>
            <person name="Waterston R.H."/>
        </authorList>
    </citation>
    <scope>NUCLEOTIDE SEQUENCE [LARGE SCALE GENOMIC DNA]</scope>
    <source>
        <strain evidence="1 2">AF16</strain>
    </source>
</reference>
<dbReference type="GeneID" id="8575953"/>
<dbReference type="AlphaFoldDB" id="A8XWZ7"/>
<reference evidence="1 2" key="2">
    <citation type="journal article" date="2011" name="PLoS Genet.">
        <title>Caenorhabditis briggsae recombinant inbred line genotypes reveal inter-strain incompatibility and the evolution of recombination.</title>
        <authorList>
            <person name="Ross J.A."/>
            <person name="Koboldt D.C."/>
            <person name="Staisch J.E."/>
            <person name="Chamberlin H.M."/>
            <person name="Gupta B.P."/>
            <person name="Miller R.D."/>
            <person name="Baird S.E."/>
            <person name="Haag E.S."/>
        </authorList>
    </citation>
    <scope>NUCLEOTIDE SEQUENCE [LARGE SCALE GENOMIC DNA]</scope>
    <source>
        <strain evidence="1 2">AF16</strain>
    </source>
</reference>
<keyword evidence="2" id="KW-1185">Reference proteome</keyword>
<proteinExistence type="predicted"/>
<accession>A8XWZ7</accession>
<dbReference type="PANTHER" id="PTHR35846">
    <property type="entry name" value="PROTEIN CBG05131"/>
    <property type="match status" value="1"/>
</dbReference>
<organism evidence="1 2">
    <name type="scientific">Caenorhabditis briggsae</name>
    <dbReference type="NCBI Taxonomy" id="6238"/>
    <lineage>
        <taxon>Eukaryota</taxon>
        <taxon>Metazoa</taxon>
        <taxon>Ecdysozoa</taxon>
        <taxon>Nematoda</taxon>
        <taxon>Chromadorea</taxon>
        <taxon>Rhabditida</taxon>
        <taxon>Rhabditina</taxon>
        <taxon>Rhabditomorpha</taxon>
        <taxon>Rhabditoidea</taxon>
        <taxon>Rhabditidae</taxon>
        <taxon>Peloderinae</taxon>
        <taxon>Caenorhabditis</taxon>
    </lineage>
</organism>